<accession>A0AAJ0CA33</accession>
<keyword evidence="2" id="KW-1133">Transmembrane helix</keyword>
<protein>
    <recommendedName>
        <fullName evidence="5">Adhesin domain-containing protein</fullName>
    </recommendedName>
</protein>
<name>A0AAJ0CA33_9PEZI</name>
<dbReference type="GeneID" id="85308973"/>
<feature type="transmembrane region" description="Helical" evidence="2">
    <location>
        <begin position="272"/>
        <end position="293"/>
    </location>
</feature>
<feature type="region of interest" description="Disordered" evidence="1">
    <location>
        <begin position="108"/>
        <end position="214"/>
    </location>
</feature>
<evidence type="ECO:0000313" key="4">
    <source>
        <dbReference type="Proteomes" id="UP001244011"/>
    </source>
</evidence>
<reference evidence="3" key="1">
    <citation type="submission" date="2023-06" db="EMBL/GenBank/DDBJ databases">
        <title>Genome-scale phylogeny and comparative genomics of the fungal order Sordariales.</title>
        <authorList>
            <consortium name="Lawrence Berkeley National Laboratory"/>
            <person name="Hensen N."/>
            <person name="Bonometti L."/>
            <person name="Westerberg I."/>
            <person name="Brannstrom I.O."/>
            <person name="Guillou S."/>
            <person name="Cros-Aarteil S."/>
            <person name="Calhoun S."/>
            <person name="Haridas S."/>
            <person name="Kuo A."/>
            <person name="Mondo S."/>
            <person name="Pangilinan J."/>
            <person name="Riley R."/>
            <person name="Labutti K."/>
            <person name="Andreopoulos B."/>
            <person name="Lipzen A."/>
            <person name="Chen C."/>
            <person name="Yanf M."/>
            <person name="Daum C."/>
            <person name="Ng V."/>
            <person name="Clum A."/>
            <person name="Steindorff A."/>
            <person name="Ohm R."/>
            <person name="Martin F."/>
            <person name="Silar P."/>
            <person name="Natvig D."/>
            <person name="Lalanne C."/>
            <person name="Gautier V."/>
            <person name="Ament-Velasquez S.L."/>
            <person name="Kruys A."/>
            <person name="Hutchinson M.I."/>
            <person name="Powell A.J."/>
            <person name="Barry K."/>
            <person name="Miller A.N."/>
            <person name="Grigoriev I.V."/>
            <person name="Debuchy R."/>
            <person name="Gladieux P."/>
            <person name="Thoren M.H."/>
            <person name="Johannesson H."/>
        </authorList>
    </citation>
    <scope>NUCLEOTIDE SEQUENCE</scope>
    <source>
        <strain evidence="3">8032-3</strain>
    </source>
</reference>
<feature type="compositionally biased region" description="Low complexity" evidence="1">
    <location>
        <begin position="190"/>
        <end position="208"/>
    </location>
</feature>
<feature type="compositionally biased region" description="Basic and acidic residues" evidence="1">
    <location>
        <begin position="116"/>
        <end position="128"/>
    </location>
</feature>
<organism evidence="3 4">
    <name type="scientific">Phialemonium atrogriseum</name>
    <dbReference type="NCBI Taxonomy" id="1093897"/>
    <lineage>
        <taxon>Eukaryota</taxon>
        <taxon>Fungi</taxon>
        <taxon>Dikarya</taxon>
        <taxon>Ascomycota</taxon>
        <taxon>Pezizomycotina</taxon>
        <taxon>Sordariomycetes</taxon>
        <taxon>Sordariomycetidae</taxon>
        <taxon>Cephalothecales</taxon>
        <taxon>Cephalothecaceae</taxon>
        <taxon>Phialemonium</taxon>
    </lineage>
</organism>
<dbReference type="EMBL" id="MU838997">
    <property type="protein sequence ID" value="KAK1772940.1"/>
    <property type="molecule type" value="Genomic_DNA"/>
</dbReference>
<evidence type="ECO:0008006" key="5">
    <source>
        <dbReference type="Google" id="ProtNLM"/>
    </source>
</evidence>
<gene>
    <name evidence="3" type="ORF">QBC33DRAFT_510747</name>
</gene>
<proteinExistence type="predicted"/>
<dbReference type="AlphaFoldDB" id="A0AAJ0CA33"/>
<evidence type="ECO:0000256" key="2">
    <source>
        <dbReference type="SAM" id="Phobius"/>
    </source>
</evidence>
<keyword evidence="2" id="KW-0472">Membrane</keyword>
<feature type="compositionally biased region" description="Low complexity" evidence="1">
    <location>
        <begin position="153"/>
        <end position="171"/>
    </location>
</feature>
<dbReference type="Proteomes" id="UP001244011">
    <property type="component" value="Unassembled WGS sequence"/>
</dbReference>
<feature type="compositionally biased region" description="Low complexity" evidence="1">
    <location>
        <begin position="137"/>
        <end position="146"/>
    </location>
</feature>
<keyword evidence="2" id="KW-0812">Transmembrane</keyword>
<sequence>MPFSDNLYSIDDDSDTEPIGRADHHLQPVNDGHRDHLRSGNEADDEVFAPADGYFHAASPPGPYGTPAVAASSNVPHVPNVWVRDPSLEQGTTAESKAREARQETLANNAAFNFPHDGELAPAGREHASSAYAYQPSHRSSGSTSSRAAQYQPSSAAYTPSTTASYTSYAPRQRPSEPSDQRSPFFSQDAPPAYTPSATASSTSPTTSQARTDLSRNYSTFLRSDMGREETQGLLADNPQSMGGPDDEFAGVTPAWRERVKRRVPYLNGRNCRVILLGLVLLAITLGFLISAVTSVHNEKESHPSPEDPPAQKDPQPITNPPHMDDPAFDGDHPWNPDRFCKDLAFRQPSFSFDLSFGSGKELSIVQDVKKDDPIRGRDVKVSGDVIFRRSRGGDPGPSAVVSVITNDENITPEIQFLSDPQALLVTVPRSLPWGESSTWPCMRVQVTVWVPADAALYALDVETVHLGIQLVDDLSLQVGQTTRLTTVVGPVVAADGTDPLDDGAPSSFNLESRWIEVKSTSADIKGHWPLYDYLGLHSTSGNIRVGIEPREVSEEAAKPANLYIKSLSGDVEFQEPIQRAKAGKYVPPRDYRVNIETTSGDIKGGLAFSSTCRFHSTSGDLDVDLLPVLDTDLAIEARKYAWLETASTSGTTTVRVRDPLWFDGISVRASSAAEVQAQQQQAAAAAAAAAAEAPAFRSLRSRHSTTSANIKVRYPPLWEGDLDLSTISGRLRVSGKDVRKIKEGSEWPGVNKHLLARKGAEGAGSVTLKTTSGNIDAAVY</sequence>
<feature type="region of interest" description="Disordered" evidence="1">
    <location>
        <begin position="1"/>
        <end position="70"/>
    </location>
</feature>
<feature type="compositionally biased region" description="Basic and acidic residues" evidence="1">
    <location>
        <begin position="323"/>
        <end position="334"/>
    </location>
</feature>
<feature type="region of interest" description="Disordered" evidence="1">
    <location>
        <begin position="299"/>
        <end position="334"/>
    </location>
</feature>
<evidence type="ECO:0000313" key="3">
    <source>
        <dbReference type="EMBL" id="KAK1772940.1"/>
    </source>
</evidence>
<dbReference type="RefSeq" id="XP_060289153.1">
    <property type="nucleotide sequence ID" value="XM_060425786.1"/>
</dbReference>
<comment type="caution">
    <text evidence="3">The sequence shown here is derived from an EMBL/GenBank/DDBJ whole genome shotgun (WGS) entry which is preliminary data.</text>
</comment>
<evidence type="ECO:0000256" key="1">
    <source>
        <dbReference type="SAM" id="MobiDB-lite"/>
    </source>
</evidence>
<feature type="compositionally biased region" description="Basic and acidic residues" evidence="1">
    <location>
        <begin position="18"/>
        <end position="41"/>
    </location>
</feature>
<keyword evidence="4" id="KW-1185">Reference proteome</keyword>